<sequence length="198" mass="22236">MFAESWIHPRAILHLLKSAGFAREETVTVIHWNNYEKRALCIKTHKQETPISGDAAERPSQEPFVIPNPLRRRVSHHPLGAIYVFLSLSEPPGLAPTPTGQRAPIDLITRPFSRLTDPTHSTSQPAPALSDKRISATFNHGCAEKERSDENWLALRNVGRVEKSIFTSTTAKRRYIAVYSLLPALRILASALIYRPAR</sequence>
<gene>
    <name evidence="1" type="ORF">K0M31_004036</name>
</gene>
<keyword evidence="2" id="KW-1185">Reference proteome</keyword>
<evidence type="ECO:0000313" key="1">
    <source>
        <dbReference type="EMBL" id="KAK1127501.1"/>
    </source>
</evidence>
<evidence type="ECO:0000313" key="2">
    <source>
        <dbReference type="Proteomes" id="UP001177670"/>
    </source>
</evidence>
<accession>A0AA40KP24</accession>
<name>A0AA40KP24_9HYME</name>
<dbReference type="AlphaFoldDB" id="A0AA40KP24"/>
<reference evidence="1" key="1">
    <citation type="submission" date="2021-10" db="EMBL/GenBank/DDBJ databases">
        <title>Melipona bicolor Genome sequencing and assembly.</title>
        <authorList>
            <person name="Araujo N.S."/>
            <person name="Arias M.C."/>
        </authorList>
    </citation>
    <scope>NUCLEOTIDE SEQUENCE</scope>
    <source>
        <strain evidence="1">USP_2M_L1-L4_2017</strain>
        <tissue evidence="1">Whole body</tissue>
    </source>
</reference>
<protein>
    <submittedName>
        <fullName evidence="1">Uncharacterized protein</fullName>
    </submittedName>
</protein>
<dbReference type="EMBL" id="JAHYIQ010000012">
    <property type="protein sequence ID" value="KAK1127501.1"/>
    <property type="molecule type" value="Genomic_DNA"/>
</dbReference>
<comment type="caution">
    <text evidence="1">The sequence shown here is derived from an EMBL/GenBank/DDBJ whole genome shotgun (WGS) entry which is preliminary data.</text>
</comment>
<organism evidence="1 2">
    <name type="scientific">Melipona bicolor</name>
    <dbReference type="NCBI Taxonomy" id="60889"/>
    <lineage>
        <taxon>Eukaryota</taxon>
        <taxon>Metazoa</taxon>
        <taxon>Ecdysozoa</taxon>
        <taxon>Arthropoda</taxon>
        <taxon>Hexapoda</taxon>
        <taxon>Insecta</taxon>
        <taxon>Pterygota</taxon>
        <taxon>Neoptera</taxon>
        <taxon>Endopterygota</taxon>
        <taxon>Hymenoptera</taxon>
        <taxon>Apocrita</taxon>
        <taxon>Aculeata</taxon>
        <taxon>Apoidea</taxon>
        <taxon>Anthophila</taxon>
        <taxon>Apidae</taxon>
        <taxon>Melipona</taxon>
    </lineage>
</organism>
<proteinExistence type="predicted"/>
<dbReference type="Proteomes" id="UP001177670">
    <property type="component" value="Unassembled WGS sequence"/>
</dbReference>